<keyword evidence="3" id="KW-1185">Reference proteome</keyword>
<dbReference type="Proteomes" id="UP000199328">
    <property type="component" value="Unassembled WGS sequence"/>
</dbReference>
<evidence type="ECO:0000259" key="1">
    <source>
        <dbReference type="Pfam" id="PF03061"/>
    </source>
</evidence>
<feature type="domain" description="Thioesterase" evidence="1">
    <location>
        <begin position="63"/>
        <end position="128"/>
    </location>
</feature>
<dbReference type="EMBL" id="FNFV01000005">
    <property type="protein sequence ID" value="SDK87759.1"/>
    <property type="molecule type" value="Genomic_DNA"/>
</dbReference>
<dbReference type="InterPro" id="IPR029069">
    <property type="entry name" value="HotDog_dom_sf"/>
</dbReference>
<proteinExistence type="predicted"/>
<dbReference type="AlphaFoldDB" id="A0A1G9FHA1"/>
<evidence type="ECO:0000313" key="2">
    <source>
        <dbReference type="EMBL" id="SDK87759.1"/>
    </source>
</evidence>
<name>A0A1G9FHA1_9RHOB</name>
<dbReference type="Pfam" id="PF03061">
    <property type="entry name" value="4HBT"/>
    <property type="match status" value="1"/>
</dbReference>
<gene>
    <name evidence="2" type="ORF">SAMN05216257_105189</name>
</gene>
<protein>
    <submittedName>
        <fullName evidence="2">Acyl-coenzyme A thioesterase PaaI, contains HGG motif</fullName>
    </submittedName>
</protein>
<dbReference type="RefSeq" id="WP_106176375.1">
    <property type="nucleotide sequence ID" value="NZ_FNFV01000005.1"/>
</dbReference>
<organism evidence="2 3">
    <name type="scientific">Meinhardsimonia xiamenensis</name>
    <dbReference type="NCBI Taxonomy" id="990712"/>
    <lineage>
        <taxon>Bacteria</taxon>
        <taxon>Pseudomonadati</taxon>
        <taxon>Pseudomonadota</taxon>
        <taxon>Alphaproteobacteria</taxon>
        <taxon>Rhodobacterales</taxon>
        <taxon>Paracoccaceae</taxon>
        <taxon>Meinhardsimonia</taxon>
    </lineage>
</organism>
<dbReference type="OrthoDB" id="8588611at2"/>
<dbReference type="Gene3D" id="3.10.129.10">
    <property type="entry name" value="Hotdog Thioesterase"/>
    <property type="match status" value="1"/>
</dbReference>
<accession>A0A1G9FHA1</accession>
<dbReference type="CDD" id="cd03443">
    <property type="entry name" value="PaaI_thioesterase"/>
    <property type="match status" value="1"/>
</dbReference>
<dbReference type="InterPro" id="IPR006683">
    <property type="entry name" value="Thioestr_dom"/>
</dbReference>
<sequence>MTETTFGVNEARALLEEVFAPWVVAMELEPLELGGRVARFRLPASEALQLKGGPGKGALCGQAIAAVADTASVLALSGLNGRFRICTTVAMNVNFLRPIGPGPVEIAVQVESNGRALAATEVRLAAEASGKTAALATLGFMYLED</sequence>
<reference evidence="3" key="1">
    <citation type="submission" date="2016-10" db="EMBL/GenBank/DDBJ databases">
        <authorList>
            <person name="Varghese N."/>
            <person name="Submissions S."/>
        </authorList>
    </citation>
    <scope>NUCLEOTIDE SEQUENCE [LARGE SCALE GENOMIC DNA]</scope>
    <source>
        <strain evidence="3">CGMCC 1.10789</strain>
    </source>
</reference>
<dbReference type="GO" id="GO:0016790">
    <property type="term" value="F:thiolester hydrolase activity"/>
    <property type="evidence" value="ECO:0007669"/>
    <property type="project" value="UniProtKB-ARBA"/>
</dbReference>
<dbReference type="STRING" id="990712.SAMN05216257_105189"/>
<evidence type="ECO:0000313" key="3">
    <source>
        <dbReference type="Proteomes" id="UP000199328"/>
    </source>
</evidence>
<dbReference type="SUPFAM" id="SSF54637">
    <property type="entry name" value="Thioesterase/thiol ester dehydrase-isomerase"/>
    <property type="match status" value="1"/>
</dbReference>